<keyword evidence="1" id="KW-0464">Manganese</keyword>
<reference evidence="3 4" key="1">
    <citation type="submission" date="2020-01" db="EMBL/GenBank/DDBJ databases">
        <title>Whole genome sequencing of Halomonas alkaliphila strain LS44.</title>
        <authorList>
            <person name="Kumar S."/>
            <person name="Paul D."/>
            <person name="Shouche Y."/>
            <person name="Suryavanshi M.V."/>
        </authorList>
    </citation>
    <scope>NUCLEOTIDE SEQUENCE [LARGE SCALE GENOMIC DNA]</scope>
    <source>
        <strain evidence="3 4">LS44</strain>
    </source>
</reference>
<dbReference type="EMBL" id="JAAEHK010000008">
    <property type="protein sequence ID" value="NDL70376.1"/>
    <property type="molecule type" value="Genomic_DNA"/>
</dbReference>
<dbReference type="PROSITE" id="PS50991">
    <property type="entry name" value="PYR_CT"/>
    <property type="match status" value="1"/>
</dbReference>
<dbReference type="PANTHER" id="PTHR10277">
    <property type="entry name" value="HOMOCITRATE SYNTHASE-RELATED"/>
    <property type="match status" value="1"/>
</dbReference>
<evidence type="ECO:0000256" key="1">
    <source>
        <dbReference type="ARBA" id="ARBA00023211"/>
    </source>
</evidence>
<dbReference type="Gene3D" id="3.20.20.70">
    <property type="entry name" value="Aldolase class I"/>
    <property type="match status" value="1"/>
</dbReference>
<feature type="domain" description="Pyruvate carboxyltransferase" evidence="2">
    <location>
        <begin position="10"/>
        <end position="267"/>
    </location>
</feature>
<dbReference type="RefSeq" id="WP_162218267.1">
    <property type="nucleotide sequence ID" value="NZ_JAAEHK010000008.1"/>
</dbReference>
<dbReference type="GO" id="GO:0003852">
    <property type="term" value="F:2-isopropylmalate synthase activity"/>
    <property type="evidence" value="ECO:0007669"/>
    <property type="project" value="TreeGrafter"/>
</dbReference>
<evidence type="ECO:0000313" key="3">
    <source>
        <dbReference type="EMBL" id="NDL70376.1"/>
    </source>
</evidence>
<proteinExistence type="predicted"/>
<protein>
    <recommendedName>
        <fullName evidence="2">Pyruvate carboxyltransferase domain-containing protein</fullName>
    </recommendedName>
</protein>
<name>A0A7C9P3S1_9GAMM</name>
<dbReference type="GO" id="GO:0009098">
    <property type="term" value="P:L-leucine biosynthetic process"/>
    <property type="evidence" value="ECO:0007669"/>
    <property type="project" value="TreeGrafter"/>
</dbReference>
<comment type="caution">
    <text evidence="3">The sequence shown here is derived from an EMBL/GenBank/DDBJ whole genome shotgun (WGS) entry which is preliminary data.</text>
</comment>
<evidence type="ECO:0000259" key="2">
    <source>
        <dbReference type="PROSITE" id="PS50991"/>
    </source>
</evidence>
<evidence type="ECO:0000313" key="4">
    <source>
        <dbReference type="Proteomes" id="UP000480312"/>
    </source>
</evidence>
<dbReference type="Proteomes" id="UP000480312">
    <property type="component" value="Unassembled WGS sequence"/>
</dbReference>
<dbReference type="SUPFAM" id="SSF51569">
    <property type="entry name" value="Aldolase"/>
    <property type="match status" value="1"/>
</dbReference>
<dbReference type="PANTHER" id="PTHR10277:SF9">
    <property type="entry name" value="2-ISOPROPYLMALATE SYNTHASE 1, CHLOROPLASTIC-RELATED"/>
    <property type="match status" value="1"/>
</dbReference>
<dbReference type="InterPro" id="IPR050073">
    <property type="entry name" value="2-IPM_HCS-like"/>
</dbReference>
<dbReference type="AlphaFoldDB" id="A0A7C9P3S1"/>
<accession>A0A7C9P3S1</accession>
<organism evidence="3 4">
    <name type="scientific">Vreelandella alkaliphila</name>
    <dbReference type="NCBI Taxonomy" id="272774"/>
    <lineage>
        <taxon>Bacteria</taxon>
        <taxon>Pseudomonadati</taxon>
        <taxon>Pseudomonadota</taxon>
        <taxon>Gammaproteobacteria</taxon>
        <taxon>Oceanospirillales</taxon>
        <taxon>Halomonadaceae</taxon>
        <taxon>Vreelandella</taxon>
    </lineage>
</organism>
<gene>
    <name evidence="3" type="ORF">GPL32_07625</name>
</gene>
<dbReference type="Pfam" id="PF00682">
    <property type="entry name" value="HMGL-like"/>
    <property type="match status" value="1"/>
</dbReference>
<dbReference type="CDD" id="cd07944">
    <property type="entry name" value="DRE_TIM_HOA_like"/>
    <property type="match status" value="1"/>
</dbReference>
<dbReference type="InterPro" id="IPR000891">
    <property type="entry name" value="PYR_CT"/>
</dbReference>
<dbReference type="InterPro" id="IPR013785">
    <property type="entry name" value="Aldolase_TIM"/>
</dbReference>
<sequence length="557" mass="62004">MTNQHNCQELVILDCTFRDGGYYNNWDYSTELANRYLQVMSDSGIDYVELGFRALESSSFEGPYAYTPDSWIKRLDVPRNLKIGVMCNAKDLLKYGNPKETVAQLFCKAEDSPVTLVRVAAHFNEVDNCGDIMEELHKLGYVTGFNLMQSSGRSREELIKKAEIAAAWPIDSLYFADSLGNMLPDDISFIVSALREAWKGPMGFHAHDNMGMGLVNALAAIKEGVTWIDGTVTGMGRGAGNVRMEYLLLELSKQGMRETELDALMSLVIEEFEPVQRSCGWGPSIYYHLSATYGVHPTYVQEMLSDERYKPVAIVKALKRLGAAGASGFSRDRLKDVTESEPLVSVGTWNATGWLKDRDVLLVGPGEEVKNHLEALEYFIEKKNPYVICININPWIPSHLINAWAACNPDRLMLDKEFYAKNQGLLLAPNALLQYVDKDIWNHWTIQDYGVSVESGEFKVMVENATIPHALSAIYAIAAVNAGGASNLYLAGFDGYTSEDPRHKQMENALGLYNEQPGVLPLTSITPTSLTIATVSPFSESVYLNKENETFAQRMSA</sequence>
<dbReference type="OrthoDB" id="9803573at2"/>